<reference evidence="2" key="1">
    <citation type="submission" date="2020-03" db="EMBL/GenBank/DDBJ databases">
        <authorList>
            <person name="Weist P."/>
        </authorList>
    </citation>
    <scope>NUCLEOTIDE SEQUENCE</scope>
</reference>
<feature type="compositionally biased region" description="Polar residues" evidence="1">
    <location>
        <begin position="1"/>
        <end position="10"/>
    </location>
</feature>
<accession>A0A9N7Z138</accession>
<dbReference type="EMBL" id="CADEAL010003813">
    <property type="protein sequence ID" value="CAB1445919.1"/>
    <property type="molecule type" value="Genomic_DNA"/>
</dbReference>
<sequence length="211" mass="22915">MSPQEEQLNPSRREGGEASGTRRTQRLPDAQEDGSVDPCAQLRSERPLNLQSTSPRSSVNISEVKVERQRPDGKTSTVCPPPQNFLIPPCWADEVGLGADAVDFRRQMGAELHGRWLGPAAWGGGSREESEVGGSAAECCVFPRRSVPEGSAALRCHVVVRVRRSGTEATERRTERRSVSVCVSGHSVSREPRLHGPGADPARLCVDLSLR</sequence>
<gene>
    <name evidence="2" type="ORF">PLEPLA_LOCUS33663</name>
</gene>
<evidence type="ECO:0000256" key="1">
    <source>
        <dbReference type="SAM" id="MobiDB-lite"/>
    </source>
</evidence>
<comment type="caution">
    <text evidence="2">The sequence shown here is derived from an EMBL/GenBank/DDBJ whole genome shotgun (WGS) entry which is preliminary data.</text>
</comment>
<evidence type="ECO:0000313" key="2">
    <source>
        <dbReference type="EMBL" id="CAB1445919.1"/>
    </source>
</evidence>
<evidence type="ECO:0000313" key="3">
    <source>
        <dbReference type="Proteomes" id="UP001153269"/>
    </source>
</evidence>
<dbReference type="AlphaFoldDB" id="A0A9N7Z138"/>
<name>A0A9N7Z138_PLEPL</name>
<dbReference type="Proteomes" id="UP001153269">
    <property type="component" value="Unassembled WGS sequence"/>
</dbReference>
<organism evidence="2 3">
    <name type="scientific">Pleuronectes platessa</name>
    <name type="common">European plaice</name>
    <dbReference type="NCBI Taxonomy" id="8262"/>
    <lineage>
        <taxon>Eukaryota</taxon>
        <taxon>Metazoa</taxon>
        <taxon>Chordata</taxon>
        <taxon>Craniata</taxon>
        <taxon>Vertebrata</taxon>
        <taxon>Euteleostomi</taxon>
        <taxon>Actinopterygii</taxon>
        <taxon>Neopterygii</taxon>
        <taxon>Teleostei</taxon>
        <taxon>Neoteleostei</taxon>
        <taxon>Acanthomorphata</taxon>
        <taxon>Carangaria</taxon>
        <taxon>Pleuronectiformes</taxon>
        <taxon>Pleuronectoidei</taxon>
        <taxon>Pleuronectidae</taxon>
        <taxon>Pleuronectes</taxon>
    </lineage>
</organism>
<keyword evidence="3" id="KW-1185">Reference proteome</keyword>
<protein>
    <submittedName>
        <fullName evidence="2">Uncharacterized protein</fullName>
    </submittedName>
</protein>
<proteinExistence type="predicted"/>
<feature type="non-terminal residue" evidence="2">
    <location>
        <position position="211"/>
    </location>
</feature>
<feature type="compositionally biased region" description="Basic and acidic residues" evidence="1">
    <location>
        <begin position="64"/>
        <end position="73"/>
    </location>
</feature>
<feature type="compositionally biased region" description="Polar residues" evidence="1">
    <location>
        <begin position="49"/>
        <end position="61"/>
    </location>
</feature>
<feature type="region of interest" description="Disordered" evidence="1">
    <location>
        <begin position="1"/>
        <end position="81"/>
    </location>
</feature>